<reference evidence="3" key="1">
    <citation type="submission" date="2022-11" db="UniProtKB">
        <authorList>
            <consortium name="WormBaseParasite"/>
        </authorList>
    </citation>
    <scope>IDENTIFICATION</scope>
</reference>
<evidence type="ECO:0000256" key="1">
    <source>
        <dbReference type="SAM" id="Phobius"/>
    </source>
</evidence>
<dbReference type="WBParaSite" id="PgR011_g042_t01">
    <property type="protein sequence ID" value="PgR011_g042_t01"/>
    <property type="gene ID" value="PgR011_g042"/>
</dbReference>
<name>A0A915ALM4_PARUN</name>
<protein>
    <submittedName>
        <fullName evidence="3">Uncharacterized protein</fullName>
    </submittedName>
</protein>
<keyword evidence="1" id="KW-1133">Transmembrane helix</keyword>
<organism evidence="2 3">
    <name type="scientific">Parascaris univalens</name>
    <name type="common">Nematode worm</name>
    <dbReference type="NCBI Taxonomy" id="6257"/>
    <lineage>
        <taxon>Eukaryota</taxon>
        <taxon>Metazoa</taxon>
        <taxon>Ecdysozoa</taxon>
        <taxon>Nematoda</taxon>
        <taxon>Chromadorea</taxon>
        <taxon>Rhabditida</taxon>
        <taxon>Spirurina</taxon>
        <taxon>Ascaridomorpha</taxon>
        <taxon>Ascaridoidea</taxon>
        <taxon>Ascarididae</taxon>
        <taxon>Parascaris</taxon>
    </lineage>
</organism>
<accession>A0A915ALM4</accession>
<dbReference type="Proteomes" id="UP000887569">
    <property type="component" value="Unplaced"/>
</dbReference>
<sequence length="120" mass="14016">MISIRGSIEHRDSFFCLSNNLQLLCEDNIYCSRRIDESMDSVMNRLRSVVQAVVNTKRAYMNPYEHFGRVNIFRAAVASYVAIYFAFRWNQRRKATALRAEKIREKKNVANDALARAHII</sequence>
<keyword evidence="1" id="KW-0472">Membrane</keyword>
<evidence type="ECO:0000313" key="3">
    <source>
        <dbReference type="WBParaSite" id="PgR011_g042_t01"/>
    </source>
</evidence>
<keyword evidence="2" id="KW-1185">Reference proteome</keyword>
<feature type="transmembrane region" description="Helical" evidence="1">
    <location>
        <begin position="72"/>
        <end position="89"/>
    </location>
</feature>
<keyword evidence="1" id="KW-0812">Transmembrane</keyword>
<dbReference type="AlphaFoldDB" id="A0A915ALM4"/>
<proteinExistence type="predicted"/>
<evidence type="ECO:0000313" key="2">
    <source>
        <dbReference type="Proteomes" id="UP000887569"/>
    </source>
</evidence>